<sequence length="455" mass="48922">MTIDNRNRSNLELQARSPWGATPGRKQVEIHPPVQAPDGMIAIPGSKSCTNRALVIAALAKGTSTIGHILRSDYSYWCLDALQRLGVQMEIEGSTVTIEGTGGRWPNRQGRLYLGSAGTAARFLPGALAASASGSWLVEGSQQLSERPIRPLVDSLHRLGANIRYAATDGQLPLAIEAQGLNGGSVSLSGAVSSQFISGLLIASPYAREATRIIITDSIVQQAYVRLTIELMEQFGVSVMHSERLDHFVIQPQAYTAQSLTLEADASSSCYALAYAALTGGHVMITNLPAHTNQPDIGMLELFERMGCRVKKSEAGVELWGAPQLKGGFTISMKEMSDQALTLAAIAPFADAPITITDVAHIRSHECDRIHAMCESLSRLGINVEEHADGMTIHPGTPLPAILPTYDDHRMAMSLSLIGSRVAGIRILDPGCVSKTYPCYFEDMEKLGLGFTQVN</sequence>
<accession>A0ABX0J1K6</accession>
<comment type="similarity">
    <text evidence="2 7">Belongs to the EPSP synthase family.</text>
</comment>
<keyword evidence="4 7" id="KW-0808">Transferase</keyword>
<organism evidence="10 11">
    <name type="scientific">Paenibacillus agricola</name>
    <dbReference type="NCBI Taxonomy" id="2716264"/>
    <lineage>
        <taxon>Bacteria</taxon>
        <taxon>Bacillati</taxon>
        <taxon>Bacillota</taxon>
        <taxon>Bacilli</taxon>
        <taxon>Bacillales</taxon>
        <taxon>Paenibacillaceae</taxon>
        <taxon>Paenibacillus</taxon>
    </lineage>
</organism>
<dbReference type="InterPro" id="IPR001986">
    <property type="entry name" value="Enolpyruvate_Tfrase_dom"/>
</dbReference>
<feature type="binding site" evidence="7">
    <location>
        <position position="195"/>
    </location>
    <ligand>
        <name>3-phosphoshikimate</name>
        <dbReference type="ChEBI" id="CHEBI:145989"/>
    </ligand>
</feature>
<dbReference type="HAMAP" id="MF_00210">
    <property type="entry name" value="EPSP_synth"/>
    <property type="match status" value="1"/>
</dbReference>
<name>A0ABX0J1K6_9BACL</name>
<comment type="subcellular location">
    <subcellularLocation>
        <location evidence="7">Cytoplasm</location>
    </subcellularLocation>
</comment>
<protein>
    <recommendedName>
        <fullName evidence="7">3-phosphoshikimate 1-carboxyvinyltransferase</fullName>
        <ecNumber evidence="7">2.5.1.19</ecNumber>
    </recommendedName>
    <alternativeName>
        <fullName evidence="7">5-enolpyruvylshikimate-3-phosphate synthase</fullName>
        <shortName evidence="7">EPSP synthase</shortName>
        <shortName evidence="7">EPSPS</shortName>
    </alternativeName>
</protein>
<comment type="caution">
    <text evidence="10">The sequence shown here is derived from an EMBL/GenBank/DDBJ whole genome shotgun (WGS) entry which is preliminary data.</text>
</comment>
<evidence type="ECO:0000313" key="11">
    <source>
        <dbReference type="Proteomes" id="UP001165962"/>
    </source>
</evidence>
<feature type="binding site" evidence="7">
    <location>
        <position position="369"/>
    </location>
    <ligand>
        <name>phosphoenolpyruvate</name>
        <dbReference type="ChEBI" id="CHEBI:58702"/>
    </ligand>
</feature>
<dbReference type="SUPFAM" id="SSF55205">
    <property type="entry name" value="EPT/RTPC-like"/>
    <property type="match status" value="1"/>
</dbReference>
<feature type="binding site" evidence="7">
    <location>
        <position position="194"/>
    </location>
    <ligand>
        <name>3-phosphoshikimate</name>
        <dbReference type="ChEBI" id="CHEBI:145989"/>
    </ligand>
</feature>
<keyword evidence="5 7" id="KW-0057">Aromatic amino acid biosynthesis</keyword>
<comment type="subunit">
    <text evidence="7">Monomer.</text>
</comment>
<feature type="binding site" evidence="7">
    <location>
        <position position="52"/>
    </location>
    <ligand>
        <name>3-phosphoshikimate</name>
        <dbReference type="ChEBI" id="CHEBI:145989"/>
    </ligand>
</feature>
<comment type="caution">
    <text evidence="7">Lacks conserved residue(s) required for the propagation of feature annotation.</text>
</comment>
<comment type="pathway">
    <text evidence="1 7">Metabolic intermediate biosynthesis; chorismate biosynthesis; chorismate from D-erythrose 4-phosphate and phosphoenolpyruvate: step 6/7.</text>
</comment>
<dbReference type="Gene3D" id="3.65.10.10">
    <property type="entry name" value="Enolpyruvate transferase domain"/>
    <property type="match status" value="2"/>
</dbReference>
<evidence type="ECO:0000259" key="9">
    <source>
        <dbReference type="Pfam" id="PF00275"/>
    </source>
</evidence>
<evidence type="ECO:0000256" key="8">
    <source>
        <dbReference type="SAM" id="MobiDB-lite"/>
    </source>
</evidence>
<dbReference type="PANTHER" id="PTHR21090">
    <property type="entry name" value="AROM/DEHYDROQUINATE SYNTHASE"/>
    <property type="match status" value="1"/>
</dbReference>
<dbReference type="GO" id="GO:0003866">
    <property type="term" value="F:3-phosphoshikimate 1-carboxyvinyltransferase activity"/>
    <property type="evidence" value="ECO:0007669"/>
    <property type="project" value="UniProtKB-EC"/>
</dbReference>
<evidence type="ECO:0000256" key="3">
    <source>
        <dbReference type="ARBA" id="ARBA00022605"/>
    </source>
</evidence>
<evidence type="ECO:0000313" key="10">
    <source>
        <dbReference type="EMBL" id="NHN29721.1"/>
    </source>
</evidence>
<evidence type="ECO:0000256" key="2">
    <source>
        <dbReference type="ARBA" id="ARBA00009948"/>
    </source>
</evidence>
<feature type="binding site" evidence="7">
    <location>
        <position position="193"/>
    </location>
    <ligand>
        <name>3-phosphoshikimate</name>
        <dbReference type="ChEBI" id="CHEBI:145989"/>
    </ligand>
</feature>
<dbReference type="InterPro" id="IPR036968">
    <property type="entry name" value="Enolpyruvate_Tfrase_sf"/>
</dbReference>
<feature type="binding site" evidence="7">
    <location>
        <position position="435"/>
    </location>
    <ligand>
        <name>phosphoenolpyruvate</name>
        <dbReference type="ChEBI" id="CHEBI:58702"/>
    </ligand>
</feature>
<dbReference type="NCBIfam" id="TIGR01356">
    <property type="entry name" value="aroA"/>
    <property type="match status" value="1"/>
</dbReference>
<comment type="function">
    <text evidence="7">Catalyzes the transfer of the enolpyruvyl moiety of phosphoenolpyruvate (PEP) to the 5-hydroxyl of shikimate-3-phosphate (S3P) to produce enolpyruvyl shikimate-3-phosphate and inorganic phosphate.</text>
</comment>
<dbReference type="InterPro" id="IPR023193">
    <property type="entry name" value="EPSP_synthase_CS"/>
</dbReference>
<feature type="active site" description="Proton acceptor" evidence="7">
    <location>
        <position position="338"/>
    </location>
</feature>
<feature type="binding site" evidence="7">
    <location>
        <position position="338"/>
    </location>
    <ligand>
        <name>3-phosphoshikimate</name>
        <dbReference type="ChEBI" id="CHEBI:145989"/>
    </ligand>
</feature>
<evidence type="ECO:0000256" key="1">
    <source>
        <dbReference type="ARBA" id="ARBA00004811"/>
    </source>
</evidence>
<dbReference type="CDD" id="cd01556">
    <property type="entry name" value="EPSP_synthase"/>
    <property type="match status" value="1"/>
</dbReference>
<keyword evidence="11" id="KW-1185">Reference proteome</keyword>
<evidence type="ECO:0000256" key="4">
    <source>
        <dbReference type="ARBA" id="ARBA00022679"/>
    </source>
</evidence>
<keyword evidence="3 7" id="KW-0028">Amino-acid biosynthesis</keyword>
<evidence type="ECO:0000256" key="7">
    <source>
        <dbReference type="HAMAP-Rule" id="MF_00210"/>
    </source>
</evidence>
<feature type="binding site" evidence="7">
    <location>
        <position position="48"/>
    </location>
    <ligand>
        <name>3-phosphoshikimate</name>
        <dbReference type="ChEBI" id="CHEBI:145989"/>
    </ligand>
</feature>
<feature type="domain" description="Enolpyruvate transferase" evidence="9">
    <location>
        <begin position="38"/>
        <end position="444"/>
    </location>
</feature>
<proteinExistence type="inferred from homology"/>
<feature type="binding site" evidence="7">
    <location>
        <position position="47"/>
    </location>
    <ligand>
        <name>3-phosphoshikimate</name>
        <dbReference type="ChEBI" id="CHEBI:145989"/>
    </ligand>
</feature>
<reference evidence="10" key="1">
    <citation type="submission" date="2020-03" db="EMBL/GenBank/DDBJ databases">
        <title>Draft sequencing of Paenibacilllus sp. S3N08.</title>
        <authorList>
            <person name="Kim D.-U."/>
        </authorList>
    </citation>
    <scope>NUCLEOTIDE SEQUENCE</scope>
    <source>
        <strain evidence="10">S3N08</strain>
    </source>
</reference>
<dbReference type="RefSeq" id="WP_166147944.1">
    <property type="nucleotide sequence ID" value="NZ_JAAOIW010000002.1"/>
</dbReference>
<dbReference type="PIRSF" id="PIRSF000505">
    <property type="entry name" value="EPSPS"/>
    <property type="match status" value="1"/>
</dbReference>
<dbReference type="PANTHER" id="PTHR21090:SF5">
    <property type="entry name" value="PENTAFUNCTIONAL AROM POLYPEPTIDE"/>
    <property type="match status" value="1"/>
</dbReference>
<feature type="binding site" evidence="7">
    <location>
        <position position="47"/>
    </location>
    <ligand>
        <name>phosphoenolpyruvate</name>
        <dbReference type="ChEBI" id="CHEBI:58702"/>
    </ligand>
</feature>
<feature type="binding site" evidence="7">
    <location>
        <position position="365"/>
    </location>
    <ligand>
        <name>3-phosphoshikimate</name>
        <dbReference type="ChEBI" id="CHEBI:145989"/>
    </ligand>
</feature>
<dbReference type="Pfam" id="PF00275">
    <property type="entry name" value="EPSP_synthase"/>
    <property type="match status" value="1"/>
</dbReference>
<feature type="binding site" evidence="7">
    <location>
        <position position="195"/>
    </location>
    <ligand>
        <name>phosphoenolpyruvate</name>
        <dbReference type="ChEBI" id="CHEBI:58702"/>
    </ligand>
</feature>
<dbReference type="InterPro" id="IPR006264">
    <property type="entry name" value="EPSP_synthase"/>
</dbReference>
<feature type="binding site" evidence="7">
    <location>
        <position position="118"/>
    </location>
    <ligand>
        <name>phosphoenolpyruvate</name>
        <dbReference type="ChEBI" id="CHEBI:58702"/>
    </ligand>
</feature>
<gene>
    <name evidence="7 10" type="primary">aroA</name>
    <name evidence="10" type="ORF">G9U52_07720</name>
</gene>
<dbReference type="Proteomes" id="UP001165962">
    <property type="component" value="Unassembled WGS sequence"/>
</dbReference>
<comment type="catalytic activity">
    <reaction evidence="6">
        <text>3-phosphoshikimate + phosphoenolpyruvate = 5-O-(1-carboxyvinyl)-3-phosphoshikimate + phosphate</text>
        <dbReference type="Rhea" id="RHEA:21256"/>
        <dbReference type="ChEBI" id="CHEBI:43474"/>
        <dbReference type="ChEBI" id="CHEBI:57701"/>
        <dbReference type="ChEBI" id="CHEBI:58702"/>
        <dbReference type="ChEBI" id="CHEBI:145989"/>
        <dbReference type="EC" id="2.5.1.19"/>
    </reaction>
    <physiologicalReaction direction="left-to-right" evidence="6">
        <dbReference type="Rhea" id="RHEA:21257"/>
    </physiologicalReaction>
</comment>
<feature type="binding site" evidence="7">
    <location>
        <position position="147"/>
    </location>
    <ligand>
        <name>phosphoenolpyruvate</name>
        <dbReference type="ChEBI" id="CHEBI:58702"/>
    </ligand>
</feature>
<evidence type="ECO:0000256" key="5">
    <source>
        <dbReference type="ARBA" id="ARBA00023141"/>
    </source>
</evidence>
<dbReference type="InterPro" id="IPR013792">
    <property type="entry name" value="RNA3'P_cycl/enolpyr_Trfase_a/b"/>
</dbReference>
<feature type="binding site" evidence="7">
    <location>
        <position position="410"/>
    </location>
    <ligand>
        <name>phosphoenolpyruvate</name>
        <dbReference type="ChEBI" id="CHEBI:58702"/>
    </ligand>
</feature>
<dbReference type="PROSITE" id="PS00885">
    <property type="entry name" value="EPSP_SYNTHASE_2"/>
    <property type="match status" value="1"/>
</dbReference>
<keyword evidence="7" id="KW-0963">Cytoplasm</keyword>
<evidence type="ECO:0000256" key="6">
    <source>
        <dbReference type="ARBA" id="ARBA00044633"/>
    </source>
</evidence>
<dbReference type="EMBL" id="JAAOIW010000002">
    <property type="protein sequence ID" value="NHN29721.1"/>
    <property type="molecule type" value="Genomic_DNA"/>
</dbReference>
<feature type="region of interest" description="Disordered" evidence="8">
    <location>
        <begin position="1"/>
        <end position="26"/>
    </location>
</feature>
<dbReference type="EC" id="2.5.1.19" evidence="7"/>